<evidence type="ECO:0000256" key="1">
    <source>
        <dbReference type="SAM" id="Phobius"/>
    </source>
</evidence>
<feature type="transmembrane region" description="Helical" evidence="1">
    <location>
        <begin position="12"/>
        <end position="31"/>
    </location>
</feature>
<evidence type="ECO:0000313" key="2">
    <source>
        <dbReference type="EMBL" id="KOX90000.1"/>
    </source>
</evidence>
<dbReference type="EMBL" id="LHCI01000106">
    <property type="protein sequence ID" value="KOX90000.1"/>
    <property type="molecule type" value="Genomic_DNA"/>
</dbReference>
<sequence>MSNLLRSLRERLWTLVDIAFYSSLAALQFKLWLSVFDNLFRNGRLETEDVFVMFLLLLTLWFAWRRIGLPYASALLGIIWAAYLQSQSQR</sequence>
<dbReference type="AlphaFoldDB" id="A0A0N0BLS7"/>
<keyword evidence="1" id="KW-0812">Transmembrane</keyword>
<accession>A0A0N0BLS7</accession>
<organism evidence="2 3">
    <name type="scientific">Thermus aquaticus</name>
    <dbReference type="NCBI Taxonomy" id="271"/>
    <lineage>
        <taxon>Bacteria</taxon>
        <taxon>Thermotogati</taxon>
        <taxon>Deinococcota</taxon>
        <taxon>Deinococci</taxon>
        <taxon>Thermales</taxon>
        <taxon>Thermaceae</taxon>
        <taxon>Thermus</taxon>
    </lineage>
</organism>
<protein>
    <submittedName>
        <fullName evidence="2">Uncharacterized protein</fullName>
    </submittedName>
</protein>
<proteinExistence type="predicted"/>
<dbReference type="PATRIC" id="fig|271.14.peg.1258"/>
<feature type="transmembrane region" description="Helical" evidence="1">
    <location>
        <begin position="51"/>
        <end position="84"/>
    </location>
</feature>
<name>A0A0N0BLS7_THEAQ</name>
<evidence type="ECO:0000313" key="3">
    <source>
        <dbReference type="Proteomes" id="UP000037685"/>
    </source>
</evidence>
<comment type="caution">
    <text evidence="2">The sequence shown here is derived from an EMBL/GenBank/DDBJ whole genome shotgun (WGS) entry which is preliminary data.</text>
</comment>
<reference evidence="2 3" key="1">
    <citation type="submission" date="2015-07" db="EMBL/GenBank/DDBJ databases">
        <authorList>
            <person name="Noorani M."/>
        </authorList>
    </citation>
    <scope>NUCLEOTIDE SEQUENCE [LARGE SCALE GENOMIC DNA]</scope>
    <source>
        <strain evidence="3">ATCC 25104 / DSM 625 / JCM 10724 / NBRC 103206 / NCIMB 11243 / YT-1</strain>
    </source>
</reference>
<keyword evidence="1" id="KW-0472">Membrane</keyword>
<dbReference type="Proteomes" id="UP000037685">
    <property type="component" value="Unassembled WGS sequence"/>
</dbReference>
<keyword evidence="1" id="KW-1133">Transmembrane helix</keyword>
<gene>
    <name evidence="2" type="ORF">BVI061214_01185</name>
</gene>